<dbReference type="Gene3D" id="3.30.2410.10">
    <property type="entry name" value="Hect, E3 ligase catalytic domain"/>
    <property type="match status" value="1"/>
</dbReference>
<evidence type="ECO:0000313" key="10">
    <source>
        <dbReference type="Proteomes" id="UP000008983"/>
    </source>
</evidence>
<evidence type="ECO:0000256" key="4">
    <source>
        <dbReference type="ARBA" id="ARBA00022679"/>
    </source>
</evidence>
<dbReference type="RefSeq" id="XP_004034817.1">
    <property type="nucleotide sequence ID" value="XM_004034769.1"/>
</dbReference>
<comment type="catalytic activity">
    <reaction evidence="1">
        <text>S-ubiquitinyl-[E2 ubiquitin-conjugating enzyme]-L-cysteine + [acceptor protein]-L-lysine = [E2 ubiquitin-conjugating enzyme]-L-cysteine + N(6)-ubiquitinyl-[acceptor protein]-L-lysine.</text>
        <dbReference type="EC" id="2.3.2.26"/>
    </reaction>
</comment>
<dbReference type="GeneID" id="14907468"/>
<dbReference type="EC" id="2.3.2.26" evidence="3"/>
<dbReference type="Gene3D" id="3.90.1750.10">
    <property type="entry name" value="Hect, E3 ligase catalytic domains"/>
    <property type="match status" value="1"/>
</dbReference>
<feature type="transmembrane region" description="Helical" evidence="7">
    <location>
        <begin position="89"/>
        <end position="107"/>
    </location>
</feature>
<comment type="pathway">
    <text evidence="2">Protein modification; protein ubiquitination.</text>
</comment>
<evidence type="ECO:0000256" key="1">
    <source>
        <dbReference type="ARBA" id="ARBA00000885"/>
    </source>
</evidence>
<dbReference type="GO" id="GO:0061630">
    <property type="term" value="F:ubiquitin protein ligase activity"/>
    <property type="evidence" value="ECO:0007669"/>
    <property type="project" value="UniProtKB-EC"/>
</dbReference>
<dbReference type="Proteomes" id="UP000008983">
    <property type="component" value="Unassembled WGS sequence"/>
</dbReference>
<dbReference type="SUPFAM" id="SSF56204">
    <property type="entry name" value="Hect, E3 ligase catalytic domain"/>
    <property type="match status" value="1"/>
</dbReference>
<feature type="transmembrane region" description="Helical" evidence="7">
    <location>
        <begin position="128"/>
        <end position="151"/>
    </location>
</feature>
<dbReference type="EMBL" id="GL983882">
    <property type="protein sequence ID" value="EGR31331.1"/>
    <property type="molecule type" value="Genomic_DNA"/>
</dbReference>
<dbReference type="eggNOG" id="KOG0939">
    <property type="taxonomic scope" value="Eukaryota"/>
</dbReference>
<name>G0QTX2_ICHMU</name>
<feature type="transmembrane region" description="Helical" evidence="7">
    <location>
        <begin position="61"/>
        <end position="83"/>
    </location>
</feature>
<keyword evidence="7" id="KW-0472">Membrane</keyword>
<dbReference type="AlphaFoldDB" id="G0QTX2"/>
<dbReference type="Gene3D" id="3.30.2160.10">
    <property type="entry name" value="Hect, E3 ligase catalytic domain"/>
    <property type="match status" value="1"/>
</dbReference>
<organism evidence="9 10">
    <name type="scientific">Ichthyophthirius multifiliis</name>
    <name type="common">White spot disease agent</name>
    <name type="synonym">Ich</name>
    <dbReference type="NCBI Taxonomy" id="5932"/>
    <lineage>
        <taxon>Eukaryota</taxon>
        <taxon>Sar</taxon>
        <taxon>Alveolata</taxon>
        <taxon>Ciliophora</taxon>
        <taxon>Intramacronucleata</taxon>
        <taxon>Oligohymenophorea</taxon>
        <taxon>Hymenostomatida</taxon>
        <taxon>Ophryoglenina</taxon>
        <taxon>Ichthyophthirius</taxon>
    </lineage>
</organism>
<dbReference type="Pfam" id="PF00632">
    <property type="entry name" value="HECT"/>
    <property type="match status" value="1"/>
</dbReference>
<keyword evidence="5 6" id="KW-0833">Ubl conjugation pathway</keyword>
<dbReference type="OrthoDB" id="409931at2759"/>
<gene>
    <name evidence="9" type="ORF">IMG5_112580</name>
</gene>
<dbReference type="PANTHER" id="PTHR11254">
    <property type="entry name" value="HECT DOMAIN UBIQUITIN-PROTEIN LIGASE"/>
    <property type="match status" value="1"/>
</dbReference>
<feature type="domain" description="HECT" evidence="8">
    <location>
        <begin position="1"/>
        <end position="343"/>
    </location>
</feature>
<proteinExistence type="predicted"/>
<dbReference type="SMART" id="SM00119">
    <property type="entry name" value="HECTc"/>
    <property type="match status" value="1"/>
</dbReference>
<keyword evidence="4" id="KW-0808">Transferase</keyword>
<keyword evidence="10" id="KW-1185">Reference proteome</keyword>
<keyword evidence="7" id="KW-0812">Transmembrane</keyword>
<dbReference type="InParanoid" id="G0QTX2"/>
<evidence type="ECO:0000313" key="9">
    <source>
        <dbReference type="EMBL" id="EGR31331.1"/>
    </source>
</evidence>
<dbReference type="InterPro" id="IPR050409">
    <property type="entry name" value="E3_ubiq-protein_ligase"/>
</dbReference>
<evidence type="ECO:0000256" key="2">
    <source>
        <dbReference type="ARBA" id="ARBA00004906"/>
    </source>
</evidence>
<protein>
    <recommendedName>
        <fullName evidence="3">HECT-type E3 ubiquitin transferase</fullName>
        <ecNumber evidence="3">2.3.2.26</ecNumber>
    </recommendedName>
</protein>
<evidence type="ECO:0000259" key="8">
    <source>
        <dbReference type="PROSITE" id="PS50237"/>
    </source>
</evidence>
<evidence type="ECO:0000256" key="5">
    <source>
        <dbReference type="ARBA" id="ARBA00022786"/>
    </source>
</evidence>
<evidence type="ECO:0000256" key="7">
    <source>
        <dbReference type="SAM" id="Phobius"/>
    </source>
</evidence>
<reference evidence="9 10" key="1">
    <citation type="submission" date="2011-07" db="EMBL/GenBank/DDBJ databases">
        <authorList>
            <person name="Coyne R."/>
            <person name="Brami D."/>
            <person name="Johnson J."/>
            <person name="Hostetler J."/>
            <person name="Hannick L."/>
            <person name="Clark T."/>
            <person name="Cassidy-Hanley D."/>
            <person name="Inman J."/>
        </authorList>
    </citation>
    <scope>NUCLEOTIDE SEQUENCE [LARGE SCALE GENOMIC DNA]</scope>
    <source>
        <strain evidence="9 10">G5</strain>
    </source>
</reference>
<dbReference type="STRING" id="857967.G0QTX2"/>
<dbReference type="InterPro" id="IPR000569">
    <property type="entry name" value="HECT_dom"/>
</dbReference>
<sequence length="343" mass="40552">MEKQTNIINIYLYYQNLDEQGVDEGGPRREWFSLIFSKLLNPDFGLFIQNKKNYTYMPNPFSFLIPNHLVIFKFLGILLGRAFIENHAVQANFAVPFIKLFLKKKFLFLIQKKLTLNIIKIQIGCYKILLMIFSSILLRIFYIFYMLYIYYFRYIKQFGGQNIEIELEQNGKNIKINDQNKKKYVKQICHSQLIREIYYQSYALITGFEEIVSSDFIYILDEQMLQFIFSGSPEISIQELKENITLDGYTKNDKQIIWLFEILETFNNYEKSCFVFFITGSMNLPYGGFKQFPITISLTLRTDRLPVAHTCGNQIDLPNYFSKERLEDALRKALFESSGFELA</sequence>
<evidence type="ECO:0000256" key="3">
    <source>
        <dbReference type="ARBA" id="ARBA00012485"/>
    </source>
</evidence>
<feature type="active site" description="Glycyl thioester intermediate" evidence="6">
    <location>
        <position position="311"/>
    </location>
</feature>
<dbReference type="PROSITE" id="PS50237">
    <property type="entry name" value="HECT"/>
    <property type="match status" value="1"/>
</dbReference>
<dbReference type="OMA" id="ERFISFY"/>
<accession>G0QTX2</accession>
<dbReference type="InterPro" id="IPR035983">
    <property type="entry name" value="Hect_E3_ubiquitin_ligase"/>
</dbReference>
<keyword evidence="7" id="KW-1133">Transmembrane helix</keyword>
<dbReference type="PANTHER" id="PTHR11254:SF440">
    <property type="entry name" value="E3 UBIQUITIN-PROTEIN LIGASE NEDD-4"/>
    <property type="match status" value="1"/>
</dbReference>
<evidence type="ECO:0000256" key="6">
    <source>
        <dbReference type="PROSITE-ProRule" id="PRU00104"/>
    </source>
</evidence>